<evidence type="ECO:0000313" key="4">
    <source>
        <dbReference type="Proteomes" id="UP000023152"/>
    </source>
</evidence>
<gene>
    <name evidence="3" type="ORF">RFI_06612</name>
</gene>
<keyword evidence="2" id="KW-0812">Transmembrane</keyword>
<feature type="compositionally biased region" description="Acidic residues" evidence="1">
    <location>
        <begin position="465"/>
        <end position="481"/>
    </location>
</feature>
<feature type="region of interest" description="Disordered" evidence="1">
    <location>
        <begin position="433"/>
        <end position="491"/>
    </location>
</feature>
<keyword evidence="2" id="KW-1133">Transmembrane helix</keyword>
<feature type="transmembrane region" description="Helical" evidence="2">
    <location>
        <begin position="325"/>
        <end position="342"/>
    </location>
</feature>
<evidence type="ECO:0000256" key="1">
    <source>
        <dbReference type="SAM" id="MobiDB-lite"/>
    </source>
</evidence>
<sequence length="491" mass="57512">MVQMPCDVSVYDIGCAHILDSRVHMVPCVFGNSKMDVHPIAVQAVQRQTLRLQYGLLGKANRVVIIIIIIINNNNNNNDYNNNNNNNANEIFRKICAINVCLIKCANDSGAPWIEENLWKEIYQGDDEHHDVVQGWMADDVFCKYCHDVEHASSSGKLQSQSQSQSRILVNTHVQTQNPRQNPLRIKEGMDSLAEWINSHIQFIFGWHVYPFYQYRFRQRSKLDHFNINFQSLRAHSICSHKASIEYLFCEFFCGSVTEEWTQLCQETSCMGFLMQLLKTLLFFLVFWVWLPLHFFATLSSLFFPLVCLVFQLCYVRSSNDWFELFPQFIFTVMYLIILPMYGKSLKGSLKLEYVLWHIHPGMHNEWVLRENSESKLQTAIREYYDFYGQRTLICDYLCRVLNQDCGHIIVSYLPMSIEEEYLIEELPNRPTYKKKDSASRNRKFKSSLPKHNEETLNLLCPSSSDDDNDLNDDDEDDAETLMEKKNSRRI</sequence>
<name>X6NW33_RETFI</name>
<dbReference type="AlphaFoldDB" id="X6NW33"/>
<evidence type="ECO:0000256" key="2">
    <source>
        <dbReference type="SAM" id="Phobius"/>
    </source>
</evidence>
<evidence type="ECO:0000313" key="3">
    <source>
        <dbReference type="EMBL" id="ETO30510.1"/>
    </source>
</evidence>
<dbReference type="Proteomes" id="UP000023152">
    <property type="component" value="Unassembled WGS sequence"/>
</dbReference>
<feature type="transmembrane region" description="Helical" evidence="2">
    <location>
        <begin position="281"/>
        <end position="313"/>
    </location>
</feature>
<protein>
    <submittedName>
        <fullName evidence="3">Uncharacterized protein</fullName>
    </submittedName>
</protein>
<keyword evidence="2" id="KW-0472">Membrane</keyword>
<reference evidence="3 4" key="1">
    <citation type="journal article" date="2013" name="Curr. Biol.">
        <title>The Genome of the Foraminiferan Reticulomyxa filosa.</title>
        <authorList>
            <person name="Glockner G."/>
            <person name="Hulsmann N."/>
            <person name="Schleicher M."/>
            <person name="Noegel A.A."/>
            <person name="Eichinger L."/>
            <person name="Gallinger C."/>
            <person name="Pawlowski J."/>
            <person name="Sierra R."/>
            <person name="Euteneuer U."/>
            <person name="Pillet L."/>
            <person name="Moustafa A."/>
            <person name="Platzer M."/>
            <person name="Groth M."/>
            <person name="Szafranski K."/>
            <person name="Schliwa M."/>
        </authorList>
    </citation>
    <scope>NUCLEOTIDE SEQUENCE [LARGE SCALE GENOMIC DNA]</scope>
</reference>
<proteinExistence type="predicted"/>
<feature type="compositionally biased region" description="Basic and acidic residues" evidence="1">
    <location>
        <begin position="482"/>
        <end position="491"/>
    </location>
</feature>
<dbReference type="EMBL" id="ASPP01005443">
    <property type="protein sequence ID" value="ETO30510.1"/>
    <property type="molecule type" value="Genomic_DNA"/>
</dbReference>
<organism evidence="3 4">
    <name type="scientific">Reticulomyxa filosa</name>
    <dbReference type="NCBI Taxonomy" id="46433"/>
    <lineage>
        <taxon>Eukaryota</taxon>
        <taxon>Sar</taxon>
        <taxon>Rhizaria</taxon>
        <taxon>Retaria</taxon>
        <taxon>Foraminifera</taxon>
        <taxon>Monothalamids</taxon>
        <taxon>Reticulomyxidae</taxon>
        <taxon>Reticulomyxa</taxon>
    </lineage>
</organism>
<keyword evidence="4" id="KW-1185">Reference proteome</keyword>
<comment type="caution">
    <text evidence="3">The sequence shown here is derived from an EMBL/GenBank/DDBJ whole genome shotgun (WGS) entry which is preliminary data.</text>
</comment>
<accession>X6NW33</accession>